<comment type="caution">
    <text evidence="1">The sequence shown here is derived from an EMBL/GenBank/DDBJ whole genome shotgun (WGS) entry which is preliminary data.</text>
</comment>
<reference evidence="1 2" key="1">
    <citation type="submission" date="2019-07" db="EMBL/GenBank/DDBJ databases">
        <title>Whole genome shotgun sequence of Vibrio superstes NBRC 103154.</title>
        <authorList>
            <person name="Hosoyama A."/>
            <person name="Uohara A."/>
            <person name="Ohji S."/>
            <person name="Ichikawa N."/>
        </authorList>
    </citation>
    <scope>NUCLEOTIDE SEQUENCE [LARGE SCALE GENOMIC DNA]</scope>
    <source>
        <strain evidence="1 2">NBRC 103154</strain>
    </source>
</reference>
<dbReference type="EMBL" id="BJXK01000005">
    <property type="protein sequence ID" value="GEM79401.1"/>
    <property type="molecule type" value="Genomic_DNA"/>
</dbReference>
<evidence type="ECO:0000313" key="2">
    <source>
        <dbReference type="Proteomes" id="UP000321113"/>
    </source>
</evidence>
<keyword evidence="2" id="KW-1185">Reference proteome</keyword>
<gene>
    <name evidence="1" type="ORF">VSU01S_16460</name>
</gene>
<sequence>MHRSYPLSSPSASIGDLGTHKIRFPLKACGNDMFELLSLYPPSYTSAFIGDLGTHKIRFPLKACGNDNVRVT</sequence>
<dbReference type="Proteomes" id="UP000321113">
    <property type="component" value="Unassembled WGS sequence"/>
</dbReference>
<protein>
    <submittedName>
        <fullName evidence="1">Uncharacterized protein</fullName>
    </submittedName>
</protein>
<evidence type="ECO:0000313" key="1">
    <source>
        <dbReference type="EMBL" id="GEM79401.1"/>
    </source>
</evidence>
<accession>A0A511QPZ0</accession>
<proteinExistence type="predicted"/>
<organism evidence="1 2">
    <name type="scientific">Vibrio superstes NBRC 103154</name>
    <dbReference type="NCBI Taxonomy" id="1219062"/>
    <lineage>
        <taxon>Bacteria</taxon>
        <taxon>Pseudomonadati</taxon>
        <taxon>Pseudomonadota</taxon>
        <taxon>Gammaproteobacteria</taxon>
        <taxon>Vibrionales</taxon>
        <taxon>Vibrionaceae</taxon>
        <taxon>Vibrio</taxon>
    </lineage>
</organism>
<name>A0A511QPZ0_9VIBR</name>
<dbReference type="AlphaFoldDB" id="A0A511QPZ0"/>